<dbReference type="GeneID" id="24608084"/>
<organism evidence="1 2">
    <name type="scientific">Bacillus phage Moonbeam</name>
    <dbReference type="NCBI Taxonomy" id="1540091"/>
    <lineage>
        <taxon>Viruses</taxon>
        <taxon>Duplodnaviria</taxon>
        <taxon>Heunggongvirae</taxon>
        <taxon>Uroviricota</taxon>
        <taxon>Caudoviricetes</taxon>
        <taxon>Herelleviridae</taxon>
        <taxon>Bastillevirinae</taxon>
        <taxon>Moonbeamvirus</taxon>
        <taxon>Moonbeamvirus moonbeam</taxon>
    </lineage>
</organism>
<dbReference type="OrthoDB" id="28636at10239"/>
<accession>A0A0A0RND9</accession>
<keyword evidence="2" id="KW-1185">Reference proteome</keyword>
<dbReference type="Proteomes" id="UP000030207">
    <property type="component" value="Segment"/>
</dbReference>
<sequence length="70" mass="8152">MKTNSELHNGTLIITSLDNNYEAKIDVQTGETVFDYAECTIDDLHRFVNAARTRYRKFLSSKEIESFKFD</sequence>
<protein>
    <submittedName>
        <fullName evidence="1">Uncharacterized protein</fullName>
    </submittedName>
</protein>
<evidence type="ECO:0000313" key="1">
    <source>
        <dbReference type="EMBL" id="AIW03507.1"/>
    </source>
</evidence>
<name>A0A0A0RND9_9CAUD</name>
<reference evidence="1 2" key="1">
    <citation type="submission" date="2014-07" db="EMBL/GenBank/DDBJ databases">
        <title>Complete Genome of Bacillus megaterium Myophage Moonbeam.</title>
        <authorList>
            <person name="Cadungog J.N."/>
            <person name="Khatemi B.E."/>
            <person name="Hernandez A.C."/>
            <person name="Everett G.F.K."/>
        </authorList>
    </citation>
    <scope>NUCLEOTIDE SEQUENCE [LARGE SCALE GENOMIC DNA]</scope>
</reference>
<dbReference type="KEGG" id="vg:24608084"/>
<dbReference type="RefSeq" id="YP_009151672.1">
    <property type="nucleotide sequence ID" value="NC_027374.1"/>
</dbReference>
<gene>
    <name evidence="1" type="ORF">CPT_Moonbeam109</name>
</gene>
<evidence type="ECO:0000313" key="2">
    <source>
        <dbReference type="Proteomes" id="UP000030207"/>
    </source>
</evidence>
<proteinExistence type="predicted"/>
<dbReference type="EMBL" id="KM236246">
    <property type="protein sequence ID" value="AIW03507.1"/>
    <property type="molecule type" value="Genomic_DNA"/>
</dbReference>